<proteinExistence type="predicted"/>
<dbReference type="GO" id="GO:0016462">
    <property type="term" value="F:pyrophosphatase activity"/>
    <property type="evidence" value="ECO:0007669"/>
    <property type="project" value="InterPro"/>
</dbReference>
<gene>
    <name evidence="6" type="ORF">PEL8287_02508</name>
</gene>
<protein>
    <submittedName>
        <fullName evidence="6">NUDIX domain protein</fullName>
    </submittedName>
</protein>
<evidence type="ECO:0000256" key="3">
    <source>
        <dbReference type="ARBA" id="ARBA00022801"/>
    </source>
</evidence>
<sequence>MAGGKDPMSLQSISQAPISLRSAAKSDVRTQFAAVCYRIVKGKPEILMVTSRRAGRWIIPKGWPMDGKTPAESALIEAWEEAGVRGDAHNRCLGLYSYRKSIGPERGLPCVAMVYAIKVKSLAVKFPEKGQRRRKWMRPAKAAQKVDEPELSNILKYFDPDMLKI</sequence>
<dbReference type="Proteomes" id="UP000193827">
    <property type="component" value="Unassembled WGS sequence"/>
</dbReference>
<keyword evidence="3" id="KW-0378">Hydrolase</keyword>
<reference evidence="6 7" key="1">
    <citation type="submission" date="2017-03" db="EMBL/GenBank/DDBJ databases">
        <authorList>
            <person name="Afonso C.L."/>
            <person name="Miller P.J."/>
            <person name="Scott M.A."/>
            <person name="Spackman E."/>
            <person name="Goraichik I."/>
            <person name="Dimitrov K.M."/>
            <person name="Suarez D.L."/>
            <person name="Swayne D.E."/>
        </authorList>
    </citation>
    <scope>NUCLEOTIDE SEQUENCE [LARGE SCALE GENOMIC DNA]</scope>
    <source>
        <strain evidence="6 7">CECT 8287</strain>
    </source>
</reference>
<accession>A0A1Y5SW83</accession>
<dbReference type="EMBL" id="FWFL01000006">
    <property type="protein sequence ID" value="SLN48395.1"/>
    <property type="molecule type" value="Genomic_DNA"/>
</dbReference>
<dbReference type="SUPFAM" id="SSF55811">
    <property type="entry name" value="Nudix"/>
    <property type="match status" value="1"/>
</dbReference>
<organism evidence="6 7">
    <name type="scientific">Roseovarius litorisediminis</name>
    <dbReference type="NCBI Taxonomy" id="1312363"/>
    <lineage>
        <taxon>Bacteria</taxon>
        <taxon>Pseudomonadati</taxon>
        <taxon>Pseudomonadota</taxon>
        <taxon>Alphaproteobacteria</taxon>
        <taxon>Rhodobacterales</taxon>
        <taxon>Roseobacteraceae</taxon>
        <taxon>Roseovarius</taxon>
    </lineage>
</organism>
<dbReference type="PANTHER" id="PTHR12629">
    <property type="entry name" value="DIPHOSPHOINOSITOL POLYPHOSPHATE PHOSPHOHYDROLASE"/>
    <property type="match status" value="1"/>
</dbReference>
<dbReference type="Gene3D" id="3.90.79.10">
    <property type="entry name" value="Nucleoside Triphosphate Pyrophosphohydrolase"/>
    <property type="match status" value="1"/>
</dbReference>
<dbReference type="PROSITE" id="PS51462">
    <property type="entry name" value="NUDIX"/>
    <property type="match status" value="1"/>
</dbReference>
<evidence type="ECO:0000256" key="2">
    <source>
        <dbReference type="ARBA" id="ARBA00022723"/>
    </source>
</evidence>
<dbReference type="CDD" id="cd04666">
    <property type="entry name" value="NUDIX_DIPP2_like_Nudt4"/>
    <property type="match status" value="1"/>
</dbReference>
<dbReference type="GO" id="GO:0046872">
    <property type="term" value="F:metal ion binding"/>
    <property type="evidence" value="ECO:0007669"/>
    <property type="project" value="UniProtKB-KW"/>
</dbReference>
<evidence type="ECO:0000313" key="7">
    <source>
        <dbReference type="Proteomes" id="UP000193827"/>
    </source>
</evidence>
<dbReference type="Pfam" id="PF00293">
    <property type="entry name" value="NUDIX"/>
    <property type="match status" value="1"/>
</dbReference>
<keyword evidence="7" id="KW-1185">Reference proteome</keyword>
<evidence type="ECO:0000256" key="4">
    <source>
        <dbReference type="ARBA" id="ARBA00022842"/>
    </source>
</evidence>
<name>A0A1Y5SW83_9RHOB</name>
<dbReference type="PANTHER" id="PTHR12629:SF0">
    <property type="entry name" value="DIPHOSPHOINOSITOL-POLYPHOSPHATE DIPHOSPHATASE"/>
    <property type="match status" value="1"/>
</dbReference>
<dbReference type="AlphaFoldDB" id="A0A1Y5SW83"/>
<dbReference type="InterPro" id="IPR000086">
    <property type="entry name" value="NUDIX_hydrolase_dom"/>
</dbReference>
<dbReference type="GO" id="GO:0005737">
    <property type="term" value="C:cytoplasm"/>
    <property type="evidence" value="ECO:0007669"/>
    <property type="project" value="TreeGrafter"/>
</dbReference>
<keyword evidence="4" id="KW-0460">Magnesium</keyword>
<evidence type="ECO:0000313" key="6">
    <source>
        <dbReference type="EMBL" id="SLN48395.1"/>
    </source>
</evidence>
<evidence type="ECO:0000256" key="1">
    <source>
        <dbReference type="ARBA" id="ARBA00001946"/>
    </source>
</evidence>
<evidence type="ECO:0000259" key="5">
    <source>
        <dbReference type="PROSITE" id="PS51462"/>
    </source>
</evidence>
<feature type="domain" description="Nudix hydrolase" evidence="5">
    <location>
        <begin position="29"/>
        <end position="164"/>
    </location>
</feature>
<dbReference type="InterPro" id="IPR015797">
    <property type="entry name" value="NUDIX_hydrolase-like_dom_sf"/>
</dbReference>
<comment type="cofactor">
    <cofactor evidence="1">
        <name>Mg(2+)</name>
        <dbReference type="ChEBI" id="CHEBI:18420"/>
    </cofactor>
</comment>
<dbReference type="InterPro" id="IPR047198">
    <property type="entry name" value="DDP-like_NUDIX"/>
</dbReference>
<keyword evidence="2" id="KW-0479">Metal-binding</keyword>